<dbReference type="Pfam" id="PF12802">
    <property type="entry name" value="MarR_2"/>
    <property type="match status" value="1"/>
</dbReference>
<dbReference type="GO" id="GO:0003677">
    <property type="term" value="F:DNA binding"/>
    <property type="evidence" value="ECO:0007669"/>
    <property type="project" value="UniProtKB-KW"/>
</dbReference>
<keyword evidence="1" id="KW-0805">Transcription regulation</keyword>
<dbReference type="InterPro" id="IPR000835">
    <property type="entry name" value="HTH_MarR-typ"/>
</dbReference>
<dbReference type="GO" id="GO:0003700">
    <property type="term" value="F:DNA-binding transcription factor activity"/>
    <property type="evidence" value="ECO:0007669"/>
    <property type="project" value="InterPro"/>
</dbReference>
<name>A0A176TMT0_9LACO</name>
<organism evidence="5 8">
    <name type="scientific">Pediococcus parvulus</name>
    <dbReference type="NCBI Taxonomy" id="54062"/>
    <lineage>
        <taxon>Bacteria</taxon>
        <taxon>Bacillati</taxon>
        <taxon>Bacillota</taxon>
        <taxon>Bacilli</taxon>
        <taxon>Lactobacillales</taxon>
        <taxon>Lactobacillaceae</taxon>
        <taxon>Pediococcus</taxon>
    </lineage>
</organism>
<evidence type="ECO:0000256" key="3">
    <source>
        <dbReference type="ARBA" id="ARBA00023163"/>
    </source>
</evidence>
<gene>
    <name evidence="6" type="ORF">A7K95_00245</name>
    <name evidence="5" type="ORF">GA842_08175</name>
</gene>
<reference evidence="6 7" key="1">
    <citation type="submission" date="2016-05" db="EMBL/GenBank/DDBJ databases">
        <title>Draft genome sequence of Pediococcus parvulus 2.6, a probiotic beta-glucan producer strain.</title>
        <authorList>
            <person name="Mohedano M.L."/>
            <person name="Perez-Ramos A."/>
            <person name="Duenas M.T."/>
            <person name="Lamontanara A."/>
            <person name="Orru L."/>
            <person name="Spano G."/>
            <person name="Capozzi V."/>
            <person name="Lopez P."/>
        </authorList>
    </citation>
    <scope>NUCLEOTIDE SEQUENCE [LARGE SCALE GENOMIC DNA]</scope>
    <source>
        <strain evidence="6 7">2.6</strain>
    </source>
</reference>
<keyword evidence="3" id="KW-0804">Transcription</keyword>
<dbReference type="OrthoDB" id="2289895at2"/>
<feature type="domain" description="HTH marR-type" evidence="4">
    <location>
        <begin position="6"/>
        <end position="146"/>
    </location>
</feature>
<dbReference type="EMBL" id="LXND01000001">
    <property type="protein sequence ID" value="OAD65029.1"/>
    <property type="molecule type" value="Genomic_DNA"/>
</dbReference>
<dbReference type="AlphaFoldDB" id="A0A176TMT0"/>
<dbReference type="PROSITE" id="PS50995">
    <property type="entry name" value="HTH_MARR_2"/>
    <property type="match status" value="1"/>
</dbReference>
<evidence type="ECO:0000313" key="8">
    <source>
        <dbReference type="Proteomes" id="UP001275867"/>
    </source>
</evidence>
<keyword evidence="7" id="KW-1185">Reference proteome</keyword>
<dbReference type="PANTHER" id="PTHR42756">
    <property type="entry name" value="TRANSCRIPTIONAL REGULATOR, MARR"/>
    <property type="match status" value="1"/>
</dbReference>
<dbReference type="SUPFAM" id="SSF46785">
    <property type="entry name" value="Winged helix' DNA-binding domain"/>
    <property type="match status" value="1"/>
</dbReference>
<dbReference type="SMART" id="SM00347">
    <property type="entry name" value="HTH_MARR"/>
    <property type="match status" value="1"/>
</dbReference>
<dbReference type="EMBL" id="WERX01000026">
    <property type="protein sequence ID" value="MDV7694839.1"/>
    <property type="molecule type" value="Genomic_DNA"/>
</dbReference>
<keyword evidence="2" id="KW-0238">DNA-binding</keyword>
<sequence length="151" mass="17364">MKDLCKAYVGNNIKMVHNKIDTLFTKETNKLFSGLTNTQYLVLIYLGEENDKCALQKEIETKFELSHPTTVGIIKRLSVQDLVVTRPYEKNKRQKEVMITSKGMSLLTSIKNGPRSILNKVDNDALAGFSEEEKNQLNNYLYRINDNLNEF</sequence>
<evidence type="ECO:0000256" key="2">
    <source>
        <dbReference type="ARBA" id="ARBA00023125"/>
    </source>
</evidence>
<evidence type="ECO:0000313" key="6">
    <source>
        <dbReference type="EMBL" id="OAD65029.1"/>
    </source>
</evidence>
<dbReference type="PANTHER" id="PTHR42756:SF1">
    <property type="entry name" value="TRANSCRIPTIONAL REPRESSOR OF EMRAB OPERON"/>
    <property type="match status" value="1"/>
</dbReference>
<dbReference type="GeneID" id="93383617"/>
<protein>
    <submittedName>
        <fullName evidence="5">MarR family transcriptional regulator</fullName>
    </submittedName>
</protein>
<dbReference type="InterPro" id="IPR036388">
    <property type="entry name" value="WH-like_DNA-bd_sf"/>
</dbReference>
<accession>A0A176TMT0</accession>
<dbReference type="InterPro" id="IPR036390">
    <property type="entry name" value="WH_DNA-bd_sf"/>
</dbReference>
<dbReference type="Proteomes" id="UP000077280">
    <property type="component" value="Unassembled WGS sequence"/>
</dbReference>
<evidence type="ECO:0000259" key="4">
    <source>
        <dbReference type="PROSITE" id="PS50995"/>
    </source>
</evidence>
<evidence type="ECO:0000313" key="7">
    <source>
        <dbReference type="Proteomes" id="UP000077280"/>
    </source>
</evidence>
<comment type="caution">
    <text evidence="5">The sequence shown here is derived from an EMBL/GenBank/DDBJ whole genome shotgun (WGS) entry which is preliminary data.</text>
</comment>
<evidence type="ECO:0000313" key="5">
    <source>
        <dbReference type="EMBL" id="MDV7694839.1"/>
    </source>
</evidence>
<evidence type="ECO:0000256" key="1">
    <source>
        <dbReference type="ARBA" id="ARBA00023015"/>
    </source>
</evidence>
<reference evidence="5" key="2">
    <citation type="submission" date="2019-10" db="EMBL/GenBank/DDBJ databases">
        <title>Malate fermentation in French cider.</title>
        <authorList>
            <person name="Cousin F.J."/>
            <person name="Medina Fernandez S."/>
            <person name="Misery B."/>
            <person name="Laplace J.-M."/>
            <person name="Cretenet M."/>
        </authorList>
    </citation>
    <scope>NUCLEOTIDE SEQUENCE</scope>
    <source>
        <strain evidence="5">UCMA15901</strain>
    </source>
</reference>
<dbReference type="Proteomes" id="UP001275867">
    <property type="component" value="Unassembled WGS sequence"/>
</dbReference>
<dbReference type="RefSeq" id="WP_057784365.1">
    <property type="nucleotide sequence ID" value="NZ_BJWE01000028.1"/>
</dbReference>
<dbReference type="Gene3D" id="1.10.10.10">
    <property type="entry name" value="Winged helix-like DNA-binding domain superfamily/Winged helix DNA-binding domain"/>
    <property type="match status" value="1"/>
</dbReference>
<proteinExistence type="predicted"/>